<protein>
    <submittedName>
        <fullName evidence="2">Uncharacterized protein</fullName>
    </submittedName>
</protein>
<feature type="region of interest" description="Disordered" evidence="1">
    <location>
        <begin position="1"/>
        <end position="26"/>
    </location>
</feature>
<dbReference type="EMBL" id="JABFTP020000021">
    <property type="protein sequence ID" value="KAL3268945.1"/>
    <property type="molecule type" value="Genomic_DNA"/>
</dbReference>
<gene>
    <name evidence="2" type="ORF">HHI36_008031</name>
</gene>
<keyword evidence="3" id="KW-1185">Reference proteome</keyword>
<reference evidence="2 3" key="1">
    <citation type="journal article" date="2021" name="BMC Biol.">
        <title>Horizontally acquired antibacterial genes associated with adaptive radiation of ladybird beetles.</title>
        <authorList>
            <person name="Li H.S."/>
            <person name="Tang X.F."/>
            <person name="Huang Y.H."/>
            <person name="Xu Z.Y."/>
            <person name="Chen M.L."/>
            <person name="Du X.Y."/>
            <person name="Qiu B.Y."/>
            <person name="Chen P.T."/>
            <person name="Zhang W."/>
            <person name="Slipinski A."/>
            <person name="Escalona H.E."/>
            <person name="Waterhouse R.M."/>
            <person name="Zwick A."/>
            <person name="Pang H."/>
        </authorList>
    </citation>
    <scope>NUCLEOTIDE SEQUENCE [LARGE SCALE GENOMIC DNA]</scope>
    <source>
        <strain evidence="2">SYSU2018</strain>
    </source>
</reference>
<proteinExistence type="predicted"/>
<comment type="caution">
    <text evidence="2">The sequence shown here is derived from an EMBL/GenBank/DDBJ whole genome shotgun (WGS) entry which is preliminary data.</text>
</comment>
<evidence type="ECO:0000256" key="1">
    <source>
        <dbReference type="SAM" id="MobiDB-lite"/>
    </source>
</evidence>
<dbReference type="Proteomes" id="UP001516400">
    <property type="component" value="Unassembled WGS sequence"/>
</dbReference>
<organism evidence="2 3">
    <name type="scientific">Cryptolaemus montrouzieri</name>
    <dbReference type="NCBI Taxonomy" id="559131"/>
    <lineage>
        <taxon>Eukaryota</taxon>
        <taxon>Metazoa</taxon>
        <taxon>Ecdysozoa</taxon>
        <taxon>Arthropoda</taxon>
        <taxon>Hexapoda</taxon>
        <taxon>Insecta</taxon>
        <taxon>Pterygota</taxon>
        <taxon>Neoptera</taxon>
        <taxon>Endopterygota</taxon>
        <taxon>Coleoptera</taxon>
        <taxon>Polyphaga</taxon>
        <taxon>Cucujiformia</taxon>
        <taxon>Coccinelloidea</taxon>
        <taxon>Coccinellidae</taxon>
        <taxon>Scymninae</taxon>
        <taxon>Scymnini</taxon>
        <taxon>Cryptolaemus</taxon>
    </lineage>
</organism>
<evidence type="ECO:0000313" key="3">
    <source>
        <dbReference type="Proteomes" id="UP001516400"/>
    </source>
</evidence>
<accession>A0ABD2MRC9</accession>
<sequence length="101" mass="10905">MKQSGTKRMSMGPAPAPQGAGVPVLKPKSGILHKSKAIDYNVYYNGQDVTPKPLSQQVFKAGKERQLNVVNMSGIETSTTKLDISGQFQRSTSAGRLVELK</sequence>
<dbReference type="AlphaFoldDB" id="A0ABD2MRC9"/>
<name>A0ABD2MRC9_9CUCU</name>
<evidence type="ECO:0000313" key="2">
    <source>
        <dbReference type="EMBL" id="KAL3268945.1"/>
    </source>
</evidence>